<protein>
    <submittedName>
        <fullName evidence="1">Uncharacterized protein</fullName>
    </submittedName>
</protein>
<evidence type="ECO:0000313" key="1">
    <source>
        <dbReference type="EMBL" id="CAB3989982.1"/>
    </source>
</evidence>
<organism evidence="1 2">
    <name type="scientific">Paramuricea clavata</name>
    <name type="common">Red gorgonian</name>
    <name type="synonym">Violescent sea-whip</name>
    <dbReference type="NCBI Taxonomy" id="317549"/>
    <lineage>
        <taxon>Eukaryota</taxon>
        <taxon>Metazoa</taxon>
        <taxon>Cnidaria</taxon>
        <taxon>Anthozoa</taxon>
        <taxon>Octocorallia</taxon>
        <taxon>Malacalcyonacea</taxon>
        <taxon>Plexauridae</taxon>
        <taxon>Paramuricea</taxon>
    </lineage>
</organism>
<comment type="caution">
    <text evidence="1">The sequence shown here is derived from an EMBL/GenBank/DDBJ whole genome shotgun (WGS) entry which is preliminary data.</text>
</comment>
<dbReference type="Proteomes" id="UP001152795">
    <property type="component" value="Unassembled WGS sequence"/>
</dbReference>
<gene>
    <name evidence="1" type="ORF">PACLA_8A015392</name>
</gene>
<reference evidence="1" key="1">
    <citation type="submission" date="2020-04" db="EMBL/GenBank/DDBJ databases">
        <authorList>
            <person name="Alioto T."/>
            <person name="Alioto T."/>
            <person name="Gomez Garrido J."/>
        </authorList>
    </citation>
    <scope>NUCLEOTIDE SEQUENCE</scope>
    <source>
        <strain evidence="1">A484AB</strain>
    </source>
</reference>
<evidence type="ECO:0000313" key="2">
    <source>
        <dbReference type="Proteomes" id="UP001152795"/>
    </source>
</evidence>
<dbReference type="EMBL" id="CACRXK020001580">
    <property type="protein sequence ID" value="CAB3989982.1"/>
    <property type="molecule type" value="Genomic_DNA"/>
</dbReference>
<name>A0A7D9HQ10_PARCT</name>
<dbReference type="AlphaFoldDB" id="A0A7D9HQ10"/>
<proteinExistence type="predicted"/>
<accession>A0A7D9HQ10</accession>
<keyword evidence="2" id="KW-1185">Reference proteome</keyword>
<sequence>MIKQNKGNDKKAGLLLKFEKFQQLKEKDLKESASIPTIRIDYSVEHTNSIQSTSIRSFPKLKIIQPAISTQVIKEQSKIYGRFKDHAKLSSWQVAVNDAAFVITQEAPHKMYDCAQLKLAAEEKACKSYIFK</sequence>